<keyword evidence="2" id="KW-1185">Reference proteome</keyword>
<dbReference type="AlphaFoldDB" id="A0A8X7BXG3"/>
<comment type="caution">
    <text evidence="1">The sequence shown here is derived from an EMBL/GenBank/DDBJ whole genome shotgun (WGS) entry which is preliminary data.</text>
</comment>
<name>A0A8X7BXG3_9ARAC</name>
<reference evidence="1" key="1">
    <citation type="submission" date="2020-08" db="EMBL/GenBank/DDBJ databases">
        <title>Multicomponent nature underlies the extraordinary mechanical properties of spider dragline silk.</title>
        <authorList>
            <person name="Kono N."/>
            <person name="Nakamura H."/>
            <person name="Mori M."/>
            <person name="Yoshida Y."/>
            <person name="Ohtoshi R."/>
            <person name="Malay A.D."/>
            <person name="Moran D.A.P."/>
            <person name="Tomita M."/>
            <person name="Numata K."/>
            <person name="Arakawa K."/>
        </authorList>
    </citation>
    <scope>NUCLEOTIDE SEQUENCE</scope>
</reference>
<organism evidence="1 2">
    <name type="scientific">Trichonephila inaurata madagascariensis</name>
    <dbReference type="NCBI Taxonomy" id="2747483"/>
    <lineage>
        <taxon>Eukaryota</taxon>
        <taxon>Metazoa</taxon>
        <taxon>Ecdysozoa</taxon>
        <taxon>Arthropoda</taxon>
        <taxon>Chelicerata</taxon>
        <taxon>Arachnida</taxon>
        <taxon>Araneae</taxon>
        <taxon>Araneomorphae</taxon>
        <taxon>Entelegynae</taxon>
        <taxon>Araneoidea</taxon>
        <taxon>Nephilidae</taxon>
        <taxon>Trichonephila</taxon>
        <taxon>Trichonephila inaurata</taxon>
    </lineage>
</organism>
<dbReference type="Proteomes" id="UP000886998">
    <property type="component" value="Unassembled WGS sequence"/>
</dbReference>
<gene>
    <name evidence="1" type="ORF">TNIN_103971</name>
</gene>
<accession>A0A8X7BXG3</accession>
<dbReference type="EMBL" id="BMAV01006608">
    <property type="protein sequence ID" value="GFY48691.1"/>
    <property type="molecule type" value="Genomic_DNA"/>
</dbReference>
<evidence type="ECO:0000313" key="1">
    <source>
        <dbReference type="EMBL" id="GFY48691.1"/>
    </source>
</evidence>
<proteinExistence type="predicted"/>
<sequence length="210" mass="23890">MFNWALVSRFPSLVTNKLVSEFHFIAVWLSVIPAEIAANNRFRASNAFAKTNRQKNAIYNYNFSKKLGFRAGLPDGFRFKRRSNNTELKGVTGIYQDYGNCEHKYFWLVPDPRITRQAFKEIESFAGTSNRHGVGIAIRAMEVSLRALNVDSFVTYRLHGYLPHKTDLLQMVFRFAASLFGANPGFASVSQFRDNGLYLIDEGMLLKLGS</sequence>
<protein>
    <submittedName>
        <fullName evidence="1">Uncharacterized protein</fullName>
    </submittedName>
</protein>
<evidence type="ECO:0000313" key="2">
    <source>
        <dbReference type="Proteomes" id="UP000886998"/>
    </source>
</evidence>